<sequence length="815" mass="93176">MKKVSIKSNFLFKTKADTLKQLVKLVERSKIEKIYVFTVEEWQSSQITILKYISNNFNKKIIVRSSAVGEDSATSSQAGSYESILNVNASSKREISNAINSVISSYKIKNNRNNQNQILIQSQTLNVVISGVVFTRTPDVGSPYFVINFEEGKLTTGVTKGSIGNTTKIFRKINHKLIPQKWANLIVSIKEIEKIVNSDKLDIEFGITKNNQVVIFQVRPLTSIKRESKDIPDNDISKIILKSKKQFKKLNNPLQLYGNKTIFSDMADWNPAEIIGNNPNILDYSLYDFLIMKNSWSIGRAKLGYQNVKPYRLMRKFGSKPYVDTRGSFNSLIPDGINQKLKKKLINFYLKKLTNNPHLHDKVEFDILFTCYDFTLPSRLSELKINGFSKFEISEIEKALLKLTIKIIEKFPKISSDCLSLTNKMSNNRKKIESALEHSRTTKNIIISVEQLLNDCKKFGAVPFSAMARIAFIGSIMLKSLQKQGYLERSFVENFMNSISSPLSEIQDDMNAVINNKLSKKQFLKKYGHLRPGTYDITARRYDIQEKFFDNIKFLKVNKKNIRNIKSINLDKIFLKHNLNSNTSDFLNFVADSLVKREQLKFEFTKNLSLVLELIAEIGTKLGFSRKEMACLDIQTILKLKDHSSSEIKDVFTVKINQGKNERVFNERIVLPPIIFSETDLEIIQYHITEPNYITNKKLTSEIIHLKYFDTDIPNINNKIILIENADPGYDWIFTKNPSGLITKYGGVASHMSIRCSEIGLPAAIGCGEILFEKLLLSSKILLDCQNEQIVILEHSTIDEDVEAKKKLKSLGYIK</sequence>
<name>A0A075HMQ1_9ARCH</name>
<dbReference type="InterPro" id="IPR036637">
    <property type="entry name" value="Phosphohistidine_dom_sf"/>
</dbReference>
<feature type="domain" description="PEP-utilising enzyme mobile" evidence="1">
    <location>
        <begin position="718"/>
        <end position="786"/>
    </location>
</feature>
<dbReference type="InterPro" id="IPR008279">
    <property type="entry name" value="PEP-util_enz_mobile_dom"/>
</dbReference>
<protein>
    <submittedName>
        <fullName evidence="3">Phosphoenolpyruvate synthase/pyruvate phosphate dikinase</fullName>
    </submittedName>
</protein>
<dbReference type="Gene3D" id="3.30.470.20">
    <property type="entry name" value="ATP-grasp fold, B domain"/>
    <property type="match status" value="1"/>
</dbReference>
<organism evidence="3">
    <name type="scientific">uncultured marine thaumarchaeote KM3_78_E10</name>
    <dbReference type="NCBI Taxonomy" id="1456292"/>
    <lineage>
        <taxon>Archaea</taxon>
        <taxon>Nitrososphaerota</taxon>
        <taxon>environmental samples</taxon>
    </lineage>
</organism>
<dbReference type="Gene3D" id="3.50.30.10">
    <property type="entry name" value="Phosphohistidine domain"/>
    <property type="match status" value="1"/>
</dbReference>
<dbReference type="InterPro" id="IPR051549">
    <property type="entry name" value="PEP_Utilizing_Enz"/>
</dbReference>
<dbReference type="NCBIfam" id="NF004508">
    <property type="entry name" value="PRK05849.1"/>
    <property type="match status" value="1"/>
</dbReference>
<dbReference type="InterPro" id="IPR002192">
    <property type="entry name" value="PPDK_AMP/ATP-bd"/>
</dbReference>
<dbReference type="PANTHER" id="PTHR43615:SF1">
    <property type="entry name" value="PPDK_N DOMAIN-CONTAINING PROTEIN"/>
    <property type="match status" value="1"/>
</dbReference>
<evidence type="ECO:0000313" key="3">
    <source>
        <dbReference type="EMBL" id="AIF17691.1"/>
    </source>
</evidence>
<dbReference type="EMBL" id="KF901089">
    <property type="protein sequence ID" value="AIF17691.1"/>
    <property type="molecule type" value="Genomic_DNA"/>
</dbReference>
<feature type="domain" description="Pyruvate phosphate dikinase AMP/ATP-binding" evidence="2">
    <location>
        <begin position="52"/>
        <end position="176"/>
    </location>
</feature>
<keyword evidence="3" id="KW-0808">Transferase</keyword>
<accession>A0A075HMQ1</accession>
<dbReference type="GO" id="GO:0005524">
    <property type="term" value="F:ATP binding"/>
    <property type="evidence" value="ECO:0007669"/>
    <property type="project" value="InterPro"/>
</dbReference>
<dbReference type="InterPro" id="IPR013815">
    <property type="entry name" value="ATP_grasp_subdomain_1"/>
</dbReference>
<dbReference type="Gene3D" id="3.30.1490.20">
    <property type="entry name" value="ATP-grasp fold, A domain"/>
    <property type="match status" value="1"/>
</dbReference>
<dbReference type="GO" id="GO:0016301">
    <property type="term" value="F:kinase activity"/>
    <property type="evidence" value="ECO:0007669"/>
    <property type="project" value="UniProtKB-KW"/>
</dbReference>
<reference evidence="3" key="1">
    <citation type="journal article" date="2014" name="Genome Biol. Evol.">
        <title>Pangenome evidence for extensive interdomain horizontal transfer affecting lineage core and shell genes in uncultured planktonic thaumarchaeota and euryarchaeota.</title>
        <authorList>
            <person name="Deschamps P."/>
            <person name="Zivanovic Y."/>
            <person name="Moreira D."/>
            <person name="Rodriguez-Valera F."/>
            <person name="Lopez-Garcia P."/>
        </authorList>
    </citation>
    <scope>NUCLEOTIDE SEQUENCE</scope>
</reference>
<keyword evidence="3" id="KW-0418">Kinase</keyword>
<evidence type="ECO:0000259" key="2">
    <source>
        <dbReference type="Pfam" id="PF01326"/>
    </source>
</evidence>
<dbReference type="SUPFAM" id="SSF56059">
    <property type="entry name" value="Glutathione synthetase ATP-binding domain-like"/>
    <property type="match status" value="1"/>
</dbReference>
<proteinExistence type="predicted"/>
<dbReference type="Pfam" id="PF01326">
    <property type="entry name" value="PPDK_N"/>
    <property type="match status" value="1"/>
</dbReference>
<keyword evidence="3" id="KW-0670">Pyruvate</keyword>
<dbReference type="AlphaFoldDB" id="A0A075HMQ1"/>
<dbReference type="Pfam" id="PF00391">
    <property type="entry name" value="PEP-utilizers"/>
    <property type="match status" value="1"/>
</dbReference>
<dbReference type="PANTHER" id="PTHR43615">
    <property type="entry name" value="PHOSPHOENOLPYRUVATE SYNTHASE-RELATED"/>
    <property type="match status" value="1"/>
</dbReference>
<dbReference type="SUPFAM" id="SSF52009">
    <property type="entry name" value="Phosphohistidine domain"/>
    <property type="match status" value="1"/>
</dbReference>
<evidence type="ECO:0000259" key="1">
    <source>
        <dbReference type="Pfam" id="PF00391"/>
    </source>
</evidence>